<keyword evidence="3" id="KW-1133">Transmembrane helix</keyword>
<evidence type="ECO:0000313" key="6">
    <source>
        <dbReference type="Proteomes" id="UP000252795"/>
    </source>
</evidence>
<comment type="similarity">
    <text evidence="2">Belongs to the CDP-alcohol phosphatidyltransferase class-I family.</text>
</comment>
<feature type="transmembrane region" description="Helical" evidence="3">
    <location>
        <begin position="137"/>
        <end position="156"/>
    </location>
</feature>
<dbReference type="RefSeq" id="WP_023010403.1">
    <property type="nucleotide sequence ID" value="NZ_JAHVKA010000001.1"/>
</dbReference>
<dbReference type="PROSITE" id="PS00379">
    <property type="entry name" value="CDP_ALCOHOL_P_TRANSF"/>
    <property type="match status" value="1"/>
</dbReference>
<dbReference type="InterPro" id="IPR048254">
    <property type="entry name" value="CDP_ALCOHOL_P_TRANSF_CS"/>
</dbReference>
<keyword evidence="7" id="KW-1185">Reference proteome</keyword>
<sequence length="251" mass="27670">MDSTSTSMKGSFSPISDLILGMLGLAGVSFFLAKAFDLPTGFWLITFAFYLGQSVLVLRHWRWRADFGWANRATLLRSVLVLALVGWAPFLGDHSSSAASPALWSYAVISLIALLLDGVDGKIARATGSHSAFGARFDMELDALFILGLCVATLALEKAGSWVLALGLMRYLFILASWPLPWLNNPLPDSFRRKTICVWQVVTLMVAVVPITPALFASLTLGLALALLAWSFYLDVRWLYQRRQNHETVIS</sequence>
<dbReference type="Pfam" id="PF01066">
    <property type="entry name" value="CDP-OH_P_transf"/>
    <property type="match status" value="1"/>
</dbReference>
<dbReference type="GO" id="GO:0016020">
    <property type="term" value="C:membrane"/>
    <property type="evidence" value="ECO:0007669"/>
    <property type="project" value="InterPro"/>
</dbReference>
<protein>
    <submittedName>
        <fullName evidence="5">Phosphatidylglycerophosphate synthase</fullName>
    </submittedName>
</protein>
<dbReference type="Proteomes" id="UP000253065">
    <property type="component" value="Unassembled WGS sequence"/>
</dbReference>
<organism evidence="5 6">
    <name type="scientific">Marinobacter nauticus</name>
    <name type="common">Marinobacter hydrocarbonoclasticus</name>
    <name type="synonym">Marinobacter aquaeolei</name>
    <dbReference type="NCBI Taxonomy" id="2743"/>
    <lineage>
        <taxon>Bacteria</taxon>
        <taxon>Pseudomonadati</taxon>
        <taxon>Pseudomonadota</taxon>
        <taxon>Gammaproteobacteria</taxon>
        <taxon>Pseudomonadales</taxon>
        <taxon>Marinobacteraceae</taxon>
        <taxon>Marinobacter</taxon>
    </lineage>
</organism>
<dbReference type="Proteomes" id="UP000252795">
    <property type="component" value="Unassembled WGS sequence"/>
</dbReference>
<feature type="transmembrane region" description="Helical" evidence="3">
    <location>
        <begin position="73"/>
        <end position="92"/>
    </location>
</feature>
<dbReference type="InterPro" id="IPR043130">
    <property type="entry name" value="CDP-OH_PTrfase_TM_dom"/>
</dbReference>
<evidence type="ECO:0000256" key="2">
    <source>
        <dbReference type="RuleBase" id="RU003750"/>
    </source>
</evidence>
<keyword evidence="3" id="KW-0812">Transmembrane</keyword>
<accession>A0A368V006</accession>
<feature type="transmembrane region" description="Helical" evidence="3">
    <location>
        <begin position="42"/>
        <end position="61"/>
    </location>
</feature>
<dbReference type="GO" id="GO:0008654">
    <property type="term" value="P:phospholipid biosynthetic process"/>
    <property type="evidence" value="ECO:0007669"/>
    <property type="project" value="InterPro"/>
</dbReference>
<dbReference type="AlphaFoldDB" id="A0A368V006"/>
<keyword evidence="1 2" id="KW-0808">Transferase</keyword>
<feature type="transmembrane region" description="Helical" evidence="3">
    <location>
        <begin position="222"/>
        <end position="240"/>
    </location>
</feature>
<dbReference type="GO" id="GO:0016780">
    <property type="term" value="F:phosphotransferase activity, for other substituted phosphate groups"/>
    <property type="evidence" value="ECO:0007669"/>
    <property type="project" value="InterPro"/>
</dbReference>
<name>A0A368V006_MARNT</name>
<proteinExistence type="inferred from homology"/>
<evidence type="ECO:0000313" key="5">
    <source>
        <dbReference type="EMBL" id="RCW33014.1"/>
    </source>
</evidence>
<feature type="transmembrane region" description="Helical" evidence="3">
    <location>
        <begin position="12"/>
        <end position="36"/>
    </location>
</feature>
<evidence type="ECO:0000256" key="1">
    <source>
        <dbReference type="ARBA" id="ARBA00022679"/>
    </source>
</evidence>
<keyword evidence="3" id="KW-0472">Membrane</keyword>
<evidence type="ECO:0000313" key="4">
    <source>
        <dbReference type="EMBL" id="RBP71996.1"/>
    </source>
</evidence>
<dbReference type="Gene3D" id="1.20.120.1760">
    <property type="match status" value="1"/>
</dbReference>
<evidence type="ECO:0000313" key="7">
    <source>
        <dbReference type="Proteomes" id="UP000253065"/>
    </source>
</evidence>
<comment type="caution">
    <text evidence="5">The sequence shown here is derived from an EMBL/GenBank/DDBJ whole genome shotgun (WGS) entry which is preliminary data.</text>
</comment>
<feature type="transmembrane region" description="Helical" evidence="3">
    <location>
        <begin position="98"/>
        <end position="116"/>
    </location>
</feature>
<gene>
    <name evidence="5" type="ORF">DET51_108241</name>
    <name evidence="4" type="ORF">DET64_108242</name>
</gene>
<dbReference type="EMBL" id="QPJB01000008">
    <property type="protein sequence ID" value="RCW33014.1"/>
    <property type="molecule type" value="Genomic_DNA"/>
</dbReference>
<dbReference type="EMBL" id="QNSA01000008">
    <property type="protein sequence ID" value="RBP71996.1"/>
    <property type="molecule type" value="Genomic_DNA"/>
</dbReference>
<reference evidence="5 6" key="1">
    <citation type="submission" date="2018-07" db="EMBL/GenBank/DDBJ databases">
        <title>Freshwater and sediment microbial communities from various areas in North America, analyzing microbe dynamics in response to fracking.</title>
        <authorList>
            <person name="Lamendella R."/>
        </authorList>
    </citation>
    <scope>NUCLEOTIDE SEQUENCE [LARGE SCALE GENOMIC DNA]</scope>
    <source>
        <strain evidence="5 6">114E</strain>
        <strain evidence="4 7">114E_o</strain>
    </source>
</reference>
<evidence type="ECO:0000256" key="3">
    <source>
        <dbReference type="SAM" id="Phobius"/>
    </source>
</evidence>
<dbReference type="InterPro" id="IPR000462">
    <property type="entry name" value="CDP-OH_P_trans"/>
</dbReference>